<dbReference type="AlphaFoldDB" id="A0A399T093"/>
<dbReference type="Pfam" id="PF13432">
    <property type="entry name" value="TPR_16"/>
    <property type="match status" value="1"/>
</dbReference>
<keyword evidence="6" id="KW-1185">Reference proteome</keyword>
<sequence>MKQLFITIALVMVCHALLAQKGQVTKAVTYKDSGELEKALGCIQSATDPANEKSAKSVSWPRTWQVQGEIYQAIYKSADKKYGTLSSDPLTDAFDSYKKAVELDIKNRYGKSLKVNLVLLVNDLQSDAINAYNDSVYNKALTRFEQILEINEMPVVKDDKDALVDTAIVYNCGLAAMNARQHDKAIHYLERAAELGYNEETALIWIANAYESEQDTVKALETLQKALLKYQNDERIMNSMIQILLNLNRRDEAIQYLDIAITQKPDNIDYYLTKGDLYNKIDDEENAIKLYEEALKVDSVNFIALYNLGVIYYNRGVKQVELAADVPVNDQEAYKSFIKKSEIWWGKSLPYMEKCYLINPNDEVIRESLKNVYYRLKMMDKYKEIQNKL</sequence>
<dbReference type="PANTHER" id="PTHR44943:SF8">
    <property type="entry name" value="TPR REPEAT-CONTAINING PROTEIN MJ0263"/>
    <property type="match status" value="1"/>
</dbReference>
<gene>
    <name evidence="5" type="ORF">D1614_14915</name>
</gene>
<evidence type="ECO:0000313" key="5">
    <source>
        <dbReference type="EMBL" id="RIJ47403.1"/>
    </source>
</evidence>
<dbReference type="InterPro" id="IPR051685">
    <property type="entry name" value="Ycf3/AcsC/BcsC/TPR_MFPF"/>
</dbReference>
<dbReference type="InterPro" id="IPR019734">
    <property type="entry name" value="TPR_rpt"/>
</dbReference>
<dbReference type="RefSeq" id="WP_119438763.1">
    <property type="nucleotide sequence ID" value="NZ_QWGR01000008.1"/>
</dbReference>
<feature type="chain" id="PRO_5017474201" evidence="4">
    <location>
        <begin position="20"/>
        <end position="389"/>
    </location>
</feature>
<feature type="signal peptide" evidence="4">
    <location>
        <begin position="1"/>
        <end position="19"/>
    </location>
</feature>
<dbReference type="OrthoDB" id="739506at2"/>
<dbReference type="Pfam" id="PF13414">
    <property type="entry name" value="TPR_11"/>
    <property type="match status" value="1"/>
</dbReference>
<dbReference type="PANTHER" id="PTHR44943">
    <property type="entry name" value="CELLULOSE SYNTHASE OPERON PROTEIN C"/>
    <property type="match status" value="1"/>
</dbReference>
<organism evidence="5 6">
    <name type="scientific">Maribellus luteus</name>
    <dbReference type="NCBI Taxonomy" id="2305463"/>
    <lineage>
        <taxon>Bacteria</taxon>
        <taxon>Pseudomonadati</taxon>
        <taxon>Bacteroidota</taxon>
        <taxon>Bacteroidia</taxon>
        <taxon>Marinilabiliales</taxon>
        <taxon>Prolixibacteraceae</taxon>
        <taxon>Maribellus</taxon>
    </lineage>
</organism>
<feature type="repeat" description="TPR" evidence="3">
    <location>
        <begin position="268"/>
        <end position="301"/>
    </location>
</feature>
<dbReference type="Gene3D" id="1.25.40.10">
    <property type="entry name" value="Tetratricopeptide repeat domain"/>
    <property type="match status" value="2"/>
</dbReference>
<reference evidence="5 6" key="1">
    <citation type="submission" date="2018-08" db="EMBL/GenBank/DDBJ databases">
        <title>Pallidiluteibacterium maritimus gen. nov., sp. nov., isolated from coastal sediment.</title>
        <authorList>
            <person name="Zhou L.Y."/>
        </authorList>
    </citation>
    <scope>NUCLEOTIDE SEQUENCE [LARGE SCALE GENOMIC DNA]</scope>
    <source>
        <strain evidence="5 6">XSD2</strain>
    </source>
</reference>
<dbReference type="EMBL" id="QWGR01000008">
    <property type="protein sequence ID" value="RIJ47403.1"/>
    <property type="molecule type" value="Genomic_DNA"/>
</dbReference>
<keyword evidence="4" id="KW-0732">Signal</keyword>
<name>A0A399T093_9BACT</name>
<dbReference type="Proteomes" id="UP000265926">
    <property type="component" value="Unassembled WGS sequence"/>
</dbReference>
<protein>
    <submittedName>
        <fullName evidence="5">Tetratricopeptide repeat protein</fullName>
    </submittedName>
</protein>
<comment type="caution">
    <text evidence="5">The sequence shown here is derived from an EMBL/GenBank/DDBJ whole genome shotgun (WGS) entry which is preliminary data.</text>
</comment>
<dbReference type="PROSITE" id="PS50005">
    <property type="entry name" value="TPR"/>
    <property type="match status" value="1"/>
</dbReference>
<keyword evidence="1" id="KW-0677">Repeat</keyword>
<evidence type="ECO:0000256" key="2">
    <source>
        <dbReference type="ARBA" id="ARBA00022803"/>
    </source>
</evidence>
<evidence type="ECO:0000313" key="6">
    <source>
        <dbReference type="Proteomes" id="UP000265926"/>
    </source>
</evidence>
<proteinExistence type="predicted"/>
<dbReference type="SMART" id="SM00028">
    <property type="entry name" value="TPR"/>
    <property type="match status" value="4"/>
</dbReference>
<accession>A0A399T093</accession>
<dbReference type="InterPro" id="IPR011990">
    <property type="entry name" value="TPR-like_helical_dom_sf"/>
</dbReference>
<dbReference type="SUPFAM" id="SSF48452">
    <property type="entry name" value="TPR-like"/>
    <property type="match status" value="1"/>
</dbReference>
<keyword evidence="2 3" id="KW-0802">TPR repeat</keyword>
<evidence type="ECO:0000256" key="1">
    <source>
        <dbReference type="ARBA" id="ARBA00022737"/>
    </source>
</evidence>
<evidence type="ECO:0000256" key="3">
    <source>
        <dbReference type="PROSITE-ProRule" id="PRU00339"/>
    </source>
</evidence>
<evidence type="ECO:0000256" key="4">
    <source>
        <dbReference type="SAM" id="SignalP"/>
    </source>
</evidence>